<dbReference type="RefSeq" id="WP_109258484.1">
    <property type="nucleotide sequence ID" value="NZ_JRFS01000028.1"/>
</dbReference>
<proteinExistence type="predicted"/>
<reference evidence="2 3" key="1">
    <citation type="submission" date="2014-09" db="EMBL/GenBank/DDBJ databases">
        <title>Butyrate-producing bacteria isolated from human gut.</title>
        <authorList>
            <person name="Zhang Q."/>
            <person name="Zhao L."/>
        </authorList>
    </citation>
    <scope>NUCLEOTIDE SEQUENCE [LARGE SCALE GENOMIC DNA]</scope>
    <source>
        <strain evidence="2 3">R22</strain>
    </source>
</reference>
<accession>A0A2U2EF33</accession>
<dbReference type="EMBL" id="JRFS01000028">
    <property type="protein sequence ID" value="PWE82962.1"/>
    <property type="molecule type" value="Genomic_DNA"/>
</dbReference>
<feature type="domain" description="DUF6933" evidence="1">
    <location>
        <begin position="15"/>
        <end position="170"/>
    </location>
</feature>
<comment type="caution">
    <text evidence="2">The sequence shown here is derived from an EMBL/GenBank/DDBJ whole genome shotgun (WGS) entry which is preliminary data.</text>
</comment>
<gene>
    <name evidence="2" type="ORF">LD38_12395</name>
</gene>
<evidence type="ECO:0000313" key="2">
    <source>
        <dbReference type="EMBL" id="PWE82962.1"/>
    </source>
</evidence>
<dbReference type="InterPro" id="IPR053864">
    <property type="entry name" value="DUF6933"/>
</dbReference>
<dbReference type="Proteomes" id="UP000245905">
    <property type="component" value="Unassembled WGS sequence"/>
</dbReference>
<dbReference type="Pfam" id="PF22016">
    <property type="entry name" value="DUF6933"/>
    <property type="match status" value="1"/>
</dbReference>
<sequence length="205" mass="23866">MTKSLLLKRRNLKVGATKSVQDRLKTTKIEESKGASLVFCWDTHLTKIKGRNVLFIVNASNRYTIAMTDIEPRNWNYYTMYIRSVIHGVMQEMGYSEEQIGQYFKMSGDTTVTKTHGRKSVGGINRMVMDAQYFGKKLEKEAKYQWELSEYLNRDICQPEGFDAYGYPTELFKLDMERLGIVPKRKPAKVIDFTRHIDTNRSTNH</sequence>
<evidence type="ECO:0000259" key="1">
    <source>
        <dbReference type="Pfam" id="PF22016"/>
    </source>
</evidence>
<protein>
    <recommendedName>
        <fullName evidence="1">DUF6933 domain-containing protein</fullName>
    </recommendedName>
</protein>
<dbReference type="AlphaFoldDB" id="A0A2U2EF33"/>
<evidence type="ECO:0000313" key="3">
    <source>
        <dbReference type="Proteomes" id="UP000245905"/>
    </source>
</evidence>
<name>A0A2U2EF33_9FIRM</name>
<organism evidence="2 3">
    <name type="scientific">Agathobacter rectalis</name>
    <dbReference type="NCBI Taxonomy" id="39491"/>
    <lineage>
        <taxon>Bacteria</taxon>
        <taxon>Bacillati</taxon>
        <taxon>Bacillota</taxon>
        <taxon>Clostridia</taxon>
        <taxon>Lachnospirales</taxon>
        <taxon>Lachnospiraceae</taxon>
        <taxon>Agathobacter</taxon>
    </lineage>
</organism>